<evidence type="ECO:0000256" key="3">
    <source>
        <dbReference type="ARBA" id="ARBA00022989"/>
    </source>
</evidence>
<dbReference type="InterPro" id="IPR006634">
    <property type="entry name" value="TLC-dom"/>
</dbReference>
<dbReference type="GeneID" id="20248800"/>
<reference evidence="8 9" key="1">
    <citation type="journal article" date="2013" name="Nature">
        <title>Insights into bilaterian evolution from three spiralian genomes.</title>
        <authorList>
            <person name="Simakov O."/>
            <person name="Marletaz F."/>
            <person name="Cho S.J."/>
            <person name="Edsinger-Gonzales E."/>
            <person name="Havlak P."/>
            <person name="Hellsten U."/>
            <person name="Kuo D.H."/>
            <person name="Larsson T."/>
            <person name="Lv J."/>
            <person name="Arendt D."/>
            <person name="Savage R."/>
            <person name="Osoegawa K."/>
            <person name="de Jong P."/>
            <person name="Grimwood J."/>
            <person name="Chapman J.A."/>
            <person name="Shapiro H."/>
            <person name="Aerts A."/>
            <person name="Otillar R.P."/>
            <person name="Terry A.Y."/>
            <person name="Boore J.L."/>
            <person name="Grigoriev I.V."/>
            <person name="Lindberg D.R."/>
            <person name="Seaver E.C."/>
            <person name="Weisblat D.A."/>
            <person name="Putnam N.H."/>
            <person name="Rokhsar D.S."/>
        </authorList>
    </citation>
    <scope>NUCLEOTIDE SEQUENCE [LARGE SCALE GENOMIC DNA]</scope>
</reference>
<dbReference type="HOGENOM" id="CLU_049796_0_0_1"/>
<keyword evidence="9" id="KW-1185">Reference proteome</keyword>
<dbReference type="PANTHER" id="PTHR13439:SF66">
    <property type="entry name" value="BCDNA.GH12326"/>
    <property type="match status" value="1"/>
</dbReference>
<evidence type="ECO:0000256" key="2">
    <source>
        <dbReference type="ARBA" id="ARBA00022692"/>
    </source>
</evidence>
<evidence type="ECO:0000256" key="5">
    <source>
        <dbReference type="PROSITE-ProRule" id="PRU00205"/>
    </source>
</evidence>
<dbReference type="AlphaFoldDB" id="V4AP28"/>
<feature type="transmembrane region" description="Helical" evidence="6">
    <location>
        <begin position="126"/>
        <end position="146"/>
    </location>
</feature>
<dbReference type="GO" id="GO:0016020">
    <property type="term" value="C:membrane"/>
    <property type="evidence" value="ECO:0007669"/>
    <property type="project" value="UniProtKB-SubCell"/>
</dbReference>
<dbReference type="Pfam" id="PF03798">
    <property type="entry name" value="TRAM_LAG1_CLN8"/>
    <property type="match status" value="1"/>
</dbReference>
<evidence type="ECO:0000259" key="7">
    <source>
        <dbReference type="PROSITE" id="PS50922"/>
    </source>
</evidence>
<dbReference type="RefSeq" id="XP_009053881.1">
    <property type="nucleotide sequence ID" value="XM_009055633.1"/>
</dbReference>
<feature type="domain" description="TLC" evidence="7">
    <location>
        <begin position="38"/>
        <end position="256"/>
    </location>
</feature>
<evidence type="ECO:0000256" key="6">
    <source>
        <dbReference type="SAM" id="Phobius"/>
    </source>
</evidence>
<dbReference type="STRING" id="225164.V4AP28"/>
<protein>
    <recommendedName>
        <fullName evidence="7">TLC domain-containing protein</fullName>
    </recommendedName>
</protein>
<dbReference type="Proteomes" id="UP000030746">
    <property type="component" value="Unassembled WGS sequence"/>
</dbReference>
<comment type="subcellular location">
    <subcellularLocation>
        <location evidence="1">Membrane</location>
        <topology evidence="1">Multi-pass membrane protein</topology>
    </subcellularLocation>
</comment>
<dbReference type="KEGG" id="lgi:LOTGIDRAFT_232056"/>
<dbReference type="OMA" id="WLRWEEA"/>
<keyword evidence="2 5" id="KW-0812">Transmembrane</keyword>
<dbReference type="SMART" id="SM00724">
    <property type="entry name" value="TLC"/>
    <property type="match status" value="1"/>
</dbReference>
<sequence>MAIVNIVTASTGLLFFISCYLLTQKVLNKHFTANLNKHDIANVSEKIVCSIQAVCSCIAGFIIARSCHDVIYDQHWLSNGYACFALPYFIFDCWAMYTTHYHEHQGILKHKDVINRLYHFVINTKLLLIHHVVFPIIFFPILMFIRGGKGDFFVGVFYMIEITVPFISARQIMLQLKLTDYPSYSVVGLSMIAVFFISRILVFPYLYFCYAKYAKISFLDVFTHIPVKCNIGCLALLLPQIYWLSLMIKGAIKFFTKPKFKLNGSSFFNKIS</sequence>
<dbReference type="InterPro" id="IPR050846">
    <property type="entry name" value="TLCD"/>
</dbReference>
<name>V4AP28_LOTGI</name>
<dbReference type="CTD" id="20248800"/>
<keyword evidence="3 6" id="KW-1133">Transmembrane helix</keyword>
<dbReference type="GO" id="GO:0005783">
    <property type="term" value="C:endoplasmic reticulum"/>
    <property type="evidence" value="ECO:0007669"/>
    <property type="project" value="TreeGrafter"/>
</dbReference>
<dbReference type="EMBL" id="KB201656">
    <property type="protein sequence ID" value="ESO95371.1"/>
    <property type="molecule type" value="Genomic_DNA"/>
</dbReference>
<evidence type="ECO:0000256" key="1">
    <source>
        <dbReference type="ARBA" id="ARBA00004141"/>
    </source>
</evidence>
<keyword evidence="4 5" id="KW-0472">Membrane</keyword>
<proteinExistence type="predicted"/>
<gene>
    <name evidence="8" type="ORF">LOTGIDRAFT_232056</name>
</gene>
<dbReference type="OrthoDB" id="10266980at2759"/>
<evidence type="ECO:0000313" key="8">
    <source>
        <dbReference type="EMBL" id="ESO95371.1"/>
    </source>
</evidence>
<evidence type="ECO:0000256" key="4">
    <source>
        <dbReference type="ARBA" id="ARBA00023136"/>
    </source>
</evidence>
<feature type="transmembrane region" description="Helical" evidence="6">
    <location>
        <begin position="225"/>
        <end position="244"/>
    </location>
</feature>
<evidence type="ECO:0000313" key="9">
    <source>
        <dbReference type="Proteomes" id="UP000030746"/>
    </source>
</evidence>
<feature type="transmembrane region" description="Helical" evidence="6">
    <location>
        <begin position="6"/>
        <end position="23"/>
    </location>
</feature>
<dbReference type="GO" id="GO:0055088">
    <property type="term" value="P:lipid homeostasis"/>
    <property type="evidence" value="ECO:0007669"/>
    <property type="project" value="TreeGrafter"/>
</dbReference>
<dbReference type="PROSITE" id="PS50922">
    <property type="entry name" value="TLC"/>
    <property type="match status" value="1"/>
</dbReference>
<feature type="transmembrane region" description="Helical" evidence="6">
    <location>
        <begin position="181"/>
        <end position="205"/>
    </location>
</feature>
<dbReference type="PANTHER" id="PTHR13439">
    <property type="entry name" value="CT120 PROTEIN"/>
    <property type="match status" value="1"/>
</dbReference>
<accession>V4AP28</accession>
<organism evidence="8 9">
    <name type="scientific">Lottia gigantea</name>
    <name type="common">Giant owl limpet</name>
    <dbReference type="NCBI Taxonomy" id="225164"/>
    <lineage>
        <taxon>Eukaryota</taxon>
        <taxon>Metazoa</taxon>
        <taxon>Spiralia</taxon>
        <taxon>Lophotrochozoa</taxon>
        <taxon>Mollusca</taxon>
        <taxon>Gastropoda</taxon>
        <taxon>Patellogastropoda</taxon>
        <taxon>Lottioidea</taxon>
        <taxon>Lottiidae</taxon>
        <taxon>Lottia</taxon>
    </lineage>
</organism>
<feature type="transmembrane region" description="Helical" evidence="6">
    <location>
        <begin position="152"/>
        <end position="169"/>
    </location>
</feature>